<dbReference type="SUPFAM" id="SSF51905">
    <property type="entry name" value="FAD/NAD(P)-binding domain"/>
    <property type="match status" value="1"/>
</dbReference>
<dbReference type="KEGG" id="mxa:MXAN_4126"/>
<comment type="cofactor">
    <cofactor evidence="1">
        <name>FAD</name>
        <dbReference type="ChEBI" id="CHEBI:57692"/>
    </cofactor>
</comment>
<dbReference type="SUPFAM" id="SSF54862">
    <property type="entry name" value="4Fe-4S ferredoxins"/>
    <property type="match status" value="1"/>
</dbReference>
<feature type="domain" description="Reductase C-terminal" evidence="6">
    <location>
        <begin position="428"/>
        <end position="499"/>
    </location>
</feature>
<dbReference type="PANTHER" id="PTHR43557">
    <property type="entry name" value="APOPTOSIS-INDUCING FACTOR 1"/>
    <property type="match status" value="1"/>
</dbReference>
<dbReference type="EnsemblBacteria" id="ABF90123">
    <property type="protein sequence ID" value="ABF90123"/>
    <property type="gene ID" value="MXAN_4126"/>
</dbReference>
<gene>
    <name evidence="7" type="ordered locus">MXAN_4126</name>
</gene>
<dbReference type="GO" id="GO:0005737">
    <property type="term" value="C:cytoplasm"/>
    <property type="evidence" value="ECO:0007669"/>
    <property type="project" value="TreeGrafter"/>
</dbReference>
<dbReference type="InterPro" id="IPR028202">
    <property type="entry name" value="Reductase_C"/>
</dbReference>
<dbReference type="EMBL" id="CP000113">
    <property type="protein sequence ID" value="ABF90123.1"/>
    <property type="molecule type" value="Genomic_DNA"/>
</dbReference>
<keyword evidence="2" id="KW-0285">Flavoprotein</keyword>
<protein>
    <submittedName>
        <fullName evidence="7">Ferredoxin reductase</fullName>
    </submittedName>
</protein>
<dbReference type="STRING" id="246197.MXAN_4126"/>
<proteinExistence type="predicted"/>
<dbReference type="eggNOG" id="COG0446">
    <property type="taxonomic scope" value="Bacteria"/>
</dbReference>
<dbReference type="PRINTS" id="PR00411">
    <property type="entry name" value="PNDRDTASEI"/>
</dbReference>
<dbReference type="HOGENOM" id="CLU_003291_4_0_7"/>
<evidence type="ECO:0000313" key="7">
    <source>
        <dbReference type="EMBL" id="ABF90123.1"/>
    </source>
</evidence>
<name>Q1D4X2_MYXXD</name>
<dbReference type="Proteomes" id="UP000002402">
    <property type="component" value="Chromosome"/>
</dbReference>
<dbReference type="Pfam" id="PF13459">
    <property type="entry name" value="Fer4_15"/>
    <property type="match status" value="1"/>
</dbReference>
<keyword evidence="8" id="KW-1185">Reference proteome</keyword>
<dbReference type="Gene3D" id="3.30.70.20">
    <property type="match status" value="1"/>
</dbReference>
<dbReference type="Pfam" id="PF07992">
    <property type="entry name" value="Pyr_redox_2"/>
    <property type="match status" value="1"/>
</dbReference>
<dbReference type="AlphaFoldDB" id="Q1D4X2"/>
<dbReference type="InterPro" id="IPR050446">
    <property type="entry name" value="FAD-oxidoreductase/Apoptosis"/>
</dbReference>
<feature type="domain" description="FAD/NAD(P)-binding" evidence="5">
    <location>
        <begin position="99"/>
        <end position="405"/>
    </location>
</feature>
<dbReference type="InterPro" id="IPR036188">
    <property type="entry name" value="FAD/NAD-bd_sf"/>
</dbReference>
<dbReference type="InterPro" id="IPR023753">
    <property type="entry name" value="FAD/NAD-binding_dom"/>
</dbReference>
<dbReference type="Gene3D" id="3.50.50.60">
    <property type="entry name" value="FAD/NAD(P)-binding domain"/>
    <property type="match status" value="2"/>
</dbReference>
<dbReference type="SUPFAM" id="SSF55424">
    <property type="entry name" value="FAD/NAD-linked reductases, dimerisation (C-terminal) domain"/>
    <property type="match status" value="1"/>
</dbReference>
<sequence length="547" mass="59336">MPMRVVVDLTRCQGYAQCAFLAPSVFRMQSGDALLYDSNPDDALREQIKRAAAACPVQAIHIGGMGTLAAMRKEPAQRRKPRGPVRLTDAEAAFKRGGRIVIVGASLAGLTAALMLRTQGFAGSLTLIGDEACDPYDRPPLSKQVLTGWVKADHTLLPYSDELDADWHLGVRAMGLDLAGRQVLLADGNRVQFDRLLIATGARARPWPNDAEASLEGVEVVRTRDDAAQLQRRLAARPGRVLVIGGGFTGSEVASACRELGLPVTVTERGATPLVGALGGVVGAVAAALQRDHGVDLRCGVTVTRLEGDANGRLRRAHFSDGSTLNVDVAVVALGAIRNVEWLRDSGLAVTRWGVACDAACHAFDINGLVTRNIFVAGDVARVPHPIYDYQFLSLEHWGNAVTQAKIAAHNMLSPEADRWPHLTIPTFWSTQFGVNIKSVGVPTFSDALVITQGSLAERRFVAVYGYKGRVTAAVAFDQPKWLEFYQGLIDAAAPFPPAFRTVHQPAEMRPVPPEFPKRAVSEHEATVMVTGREPYERRVRWVYRHL</sequence>
<dbReference type="PRINTS" id="PR00368">
    <property type="entry name" value="FADPNR"/>
</dbReference>
<evidence type="ECO:0000259" key="5">
    <source>
        <dbReference type="Pfam" id="PF07992"/>
    </source>
</evidence>
<evidence type="ECO:0000256" key="4">
    <source>
        <dbReference type="ARBA" id="ARBA00023002"/>
    </source>
</evidence>
<evidence type="ECO:0000313" key="8">
    <source>
        <dbReference type="Proteomes" id="UP000002402"/>
    </source>
</evidence>
<dbReference type="eggNOG" id="COG1141">
    <property type="taxonomic scope" value="Bacteria"/>
</dbReference>
<dbReference type="Gene3D" id="3.30.390.30">
    <property type="match status" value="1"/>
</dbReference>
<evidence type="ECO:0000256" key="2">
    <source>
        <dbReference type="ARBA" id="ARBA00022630"/>
    </source>
</evidence>
<evidence type="ECO:0000256" key="1">
    <source>
        <dbReference type="ARBA" id="ARBA00001974"/>
    </source>
</evidence>
<dbReference type="GO" id="GO:0016651">
    <property type="term" value="F:oxidoreductase activity, acting on NAD(P)H"/>
    <property type="evidence" value="ECO:0007669"/>
    <property type="project" value="TreeGrafter"/>
</dbReference>
<evidence type="ECO:0000259" key="6">
    <source>
        <dbReference type="Pfam" id="PF14759"/>
    </source>
</evidence>
<reference evidence="7 8" key="1">
    <citation type="journal article" date="2006" name="Proc. Natl. Acad. Sci. U.S.A.">
        <title>Evolution of sensory complexity recorded in a myxobacterial genome.</title>
        <authorList>
            <person name="Goldman B.S."/>
            <person name="Nierman W.C."/>
            <person name="Kaiser D."/>
            <person name="Slater S.C."/>
            <person name="Durkin A.S."/>
            <person name="Eisen J.A."/>
            <person name="Ronning C.M."/>
            <person name="Barbazuk W.B."/>
            <person name="Blanchard M."/>
            <person name="Field C."/>
            <person name="Halling C."/>
            <person name="Hinkle G."/>
            <person name="Iartchuk O."/>
            <person name="Kim H.S."/>
            <person name="Mackenzie C."/>
            <person name="Madupu R."/>
            <person name="Miller N."/>
            <person name="Shvartsbeyn A."/>
            <person name="Sullivan S.A."/>
            <person name="Vaudin M."/>
            <person name="Wiegand R."/>
            <person name="Kaplan H.B."/>
        </authorList>
    </citation>
    <scope>NUCLEOTIDE SEQUENCE [LARGE SCALE GENOMIC DNA]</scope>
    <source>
        <strain evidence="8">DK1622</strain>
    </source>
</reference>
<dbReference type="PANTHER" id="PTHR43557:SF2">
    <property type="entry name" value="RIESKE DOMAIN-CONTAINING PROTEIN-RELATED"/>
    <property type="match status" value="1"/>
</dbReference>
<dbReference type="Pfam" id="PF14759">
    <property type="entry name" value="Reductase_C"/>
    <property type="match status" value="1"/>
</dbReference>
<keyword evidence="4" id="KW-0560">Oxidoreductase</keyword>
<evidence type="ECO:0000256" key="3">
    <source>
        <dbReference type="ARBA" id="ARBA00022827"/>
    </source>
</evidence>
<keyword evidence="3" id="KW-0274">FAD</keyword>
<dbReference type="InterPro" id="IPR016156">
    <property type="entry name" value="FAD/NAD-linked_Rdtase_dimer_sf"/>
</dbReference>
<organism evidence="7 8">
    <name type="scientific">Myxococcus xanthus (strain DK1622)</name>
    <dbReference type="NCBI Taxonomy" id="246197"/>
    <lineage>
        <taxon>Bacteria</taxon>
        <taxon>Pseudomonadati</taxon>
        <taxon>Myxococcota</taxon>
        <taxon>Myxococcia</taxon>
        <taxon>Myxococcales</taxon>
        <taxon>Cystobacterineae</taxon>
        <taxon>Myxococcaceae</taxon>
        <taxon>Myxococcus</taxon>
    </lineage>
</organism>
<accession>Q1D4X2</accession>